<sequence length="565" mass="63594">MLPLASFHLVRPCKLGYRWAKFVPLKAIIGEKNTAHGNKVKLDVFFKLALISLTDALSLLSNMAALESCPKHNMIAYLEKTEGNVEFHEVIDFLRISYIYHADTLAISTLQVCVYLEGINPNVLIFDDADGIDSLPNQAIFDAIQLMGYEGDLTVSDQAKEIQALKAQITKLKKQAKPLVLTRKELVPTLKKLVLTEIVSTDGSKVSTDEQIEGTEEQREGTEEKVESTDGQIKGTEDQTKEEIATQASQTSTQTPTSMIFGDDETIATLSSNELAKLFKSKKREHVHKEERAKFLHDTIGYSEKENSFARQSKGLSETDLLTKNQVRNHMSDEDFIVLGLLKDDRNLIKRLNKEKDSSKGEEIQGRNAKEEVKERIKDEVNTRKKARTRKRMSQKKNIQNTDTLKNYHLSLRKRLMAEIVLDNSSQMRTRKMTDEFWKLTHEWESSQLEAAYVLQGVHTLMTMKSEEDMGEGIECWLTTTNNGSQLHLASCEELASPRSNSSLVKDYSILLIADSLLKTIWFINAPCYENEALASPNTNEQTATGKGTSNPLMAGSLPKTTKPT</sequence>
<dbReference type="EMBL" id="BQNB010008898">
    <property type="protein sequence ID" value="GJS55872.1"/>
    <property type="molecule type" value="Genomic_DNA"/>
</dbReference>
<feature type="region of interest" description="Disordered" evidence="1">
    <location>
        <begin position="205"/>
        <end position="259"/>
    </location>
</feature>
<feature type="compositionally biased region" description="Low complexity" evidence="1">
    <location>
        <begin position="245"/>
        <end position="258"/>
    </location>
</feature>
<accession>A0ABQ4WSN9</accession>
<feature type="region of interest" description="Disordered" evidence="1">
    <location>
        <begin position="538"/>
        <end position="565"/>
    </location>
</feature>
<evidence type="ECO:0000256" key="1">
    <source>
        <dbReference type="SAM" id="MobiDB-lite"/>
    </source>
</evidence>
<protein>
    <submittedName>
        <fullName evidence="2">Uncharacterized protein</fullName>
    </submittedName>
</protein>
<feature type="compositionally biased region" description="Polar residues" evidence="1">
    <location>
        <begin position="538"/>
        <end position="552"/>
    </location>
</feature>
<reference evidence="2" key="2">
    <citation type="submission" date="2022-01" db="EMBL/GenBank/DDBJ databases">
        <authorList>
            <person name="Yamashiro T."/>
            <person name="Shiraishi A."/>
            <person name="Satake H."/>
            <person name="Nakayama K."/>
        </authorList>
    </citation>
    <scope>NUCLEOTIDE SEQUENCE</scope>
</reference>
<dbReference type="Proteomes" id="UP001151760">
    <property type="component" value="Unassembled WGS sequence"/>
</dbReference>
<name>A0ABQ4WSN9_9ASTR</name>
<feature type="compositionally biased region" description="Basic and acidic residues" evidence="1">
    <location>
        <begin position="355"/>
        <end position="383"/>
    </location>
</feature>
<keyword evidence="3" id="KW-1185">Reference proteome</keyword>
<feature type="compositionally biased region" description="Basic and acidic residues" evidence="1">
    <location>
        <begin position="216"/>
        <end position="228"/>
    </location>
</feature>
<proteinExistence type="predicted"/>
<feature type="region of interest" description="Disordered" evidence="1">
    <location>
        <begin position="355"/>
        <end position="397"/>
    </location>
</feature>
<organism evidence="2 3">
    <name type="scientific">Tanacetum coccineum</name>
    <dbReference type="NCBI Taxonomy" id="301880"/>
    <lineage>
        <taxon>Eukaryota</taxon>
        <taxon>Viridiplantae</taxon>
        <taxon>Streptophyta</taxon>
        <taxon>Embryophyta</taxon>
        <taxon>Tracheophyta</taxon>
        <taxon>Spermatophyta</taxon>
        <taxon>Magnoliopsida</taxon>
        <taxon>eudicotyledons</taxon>
        <taxon>Gunneridae</taxon>
        <taxon>Pentapetalae</taxon>
        <taxon>asterids</taxon>
        <taxon>campanulids</taxon>
        <taxon>Asterales</taxon>
        <taxon>Asteraceae</taxon>
        <taxon>Asteroideae</taxon>
        <taxon>Anthemideae</taxon>
        <taxon>Anthemidinae</taxon>
        <taxon>Tanacetum</taxon>
    </lineage>
</organism>
<feature type="compositionally biased region" description="Basic residues" evidence="1">
    <location>
        <begin position="384"/>
        <end position="395"/>
    </location>
</feature>
<evidence type="ECO:0000313" key="3">
    <source>
        <dbReference type="Proteomes" id="UP001151760"/>
    </source>
</evidence>
<reference evidence="2" key="1">
    <citation type="journal article" date="2022" name="Int. J. Mol. Sci.">
        <title>Draft Genome of Tanacetum Coccineum: Genomic Comparison of Closely Related Tanacetum-Family Plants.</title>
        <authorList>
            <person name="Yamashiro T."/>
            <person name="Shiraishi A."/>
            <person name="Nakayama K."/>
            <person name="Satake H."/>
        </authorList>
    </citation>
    <scope>NUCLEOTIDE SEQUENCE</scope>
</reference>
<evidence type="ECO:0000313" key="2">
    <source>
        <dbReference type="EMBL" id="GJS55872.1"/>
    </source>
</evidence>
<gene>
    <name evidence="2" type="ORF">Tco_0629234</name>
</gene>
<feature type="compositionally biased region" description="Basic and acidic residues" evidence="1">
    <location>
        <begin position="235"/>
        <end position="244"/>
    </location>
</feature>
<comment type="caution">
    <text evidence="2">The sequence shown here is derived from an EMBL/GenBank/DDBJ whole genome shotgun (WGS) entry which is preliminary data.</text>
</comment>